<evidence type="ECO:0000256" key="1">
    <source>
        <dbReference type="ARBA" id="ARBA00004418"/>
    </source>
</evidence>
<reference evidence="8" key="1">
    <citation type="submission" date="2016-10" db="EMBL/GenBank/DDBJ databases">
        <authorList>
            <person name="Varghese N."/>
            <person name="Submissions S."/>
        </authorList>
    </citation>
    <scope>NUCLEOTIDE SEQUENCE [LARGE SCALE GENOMIC DNA]</scope>
    <source>
        <strain evidence="8">DSM 24536</strain>
    </source>
</reference>
<evidence type="ECO:0000256" key="3">
    <source>
        <dbReference type="ARBA" id="ARBA00022764"/>
    </source>
</evidence>
<name>A0A1G9S5M2_9SPHI</name>
<sequence>MYKKILLIVTLLISCTFHGIQAHNLYQLQKAVPDISALKQEVEPLIKMSLEEVKAQVPIASGIYFIGCPNCNGGAQEMNVLGWKPELGNKVKCNYCNMIFPNEQYPENHEKVILAPSGVKQVYRYHQNAQGNQYFYEAHSWFERWKWIQQNGERLAKIWSLTKDNAYGDRAAVIAGRFAQLFPDYAIRYDYPSAAKKFFPADQKWPYEGLVPYRGAKWNWWAYGDIPIQMANVYELLKDGYDWKRMDGIIGNDTDKRIVKDLLISGYEFTAANPEIYTNMSPGMYRDMVRLGRILNKPEMVHDGVNRFSEFLKLGFFADGWWKEGTASYHDQTIGGLRSVALAAQGYSDPADYKKDRFDNLDLTNKMPFYTKALSVTQEAVLPNGRKIPINDTWASRNISAKNTDKTVSRLWSSLGNAALGSGSGNDQMLLNLNWSGNYGHSHYDNASIILFAKGEELLSDIGYTHSKYRGWTLHTASHNTVVIDQKAQDAGSMAKPVTGNLKFYDDKNPHVKLIDVEASPAYAVAGTYRRRLIMVHAAEGRDYVIDRFDVEGGNTHDWFLHGMCEEEGKLETSISLETKLNTLVPDWGGSNVPKNQYDSDIEGKRIHAYSYLKDIKTGKTSKPWTATWRYEKSGLRTHNIPPADSEIFSFRSPSVRLAGENDNKLDDFMRLGIMQRHTGGKSSFVAIHEPFNKDPWIESVHADGDNYRVKYIINGRMIEDRISIKGNDIEIVSGAGWSYQSGKEHSGMIVGIDFKDGKWKMELDNEIPEVNYLRVDLPGGGTRYYPVASVSGKWLELKEDPGFIIEKGGKLKFQTFPHDEYSGQLRYTVFEQKR</sequence>
<evidence type="ECO:0000256" key="4">
    <source>
        <dbReference type="ARBA" id="ARBA00023239"/>
    </source>
</evidence>
<dbReference type="OrthoDB" id="7335480at2"/>
<dbReference type="EMBL" id="FNHH01000009">
    <property type="protein sequence ID" value="SDM30702.1"/>
    <property type="molecule type" value="Genomic_DNA"/>
</dbReference>
<dbReference type="GO" id="GO:0042597">
    <property type="term" value="C:periplasmic space"/>
    <property type="evidence" value="ECO:0007669"/>
    <property type="project" value="UniProtKB-SubCell"/>
</dbReference>
<dbReference type="GO" id="GO:0016829">
    <property type="term" value="F:lyase activity"/>
    <property type="evidence" value="ECO:0007669"/>
    <property type="project" value="UniProtKB-KW"/>
</dbReference>
<dbReference type="Gene3D" id="1.50.10.100">
    <property type="entry name" value="Chondroitin AC/alginate lyase"/>
    <property type="match status" value="1"/>
</dbReference>
<protein>
    <submittedName>
        <fullName evidence="7">Heparinase II/III-like protein</fullName>
    </submittedName>
</protein>
<dbReference type="PANTHER" id="PTHR39210">
    <property type="entry name" value="HEPARIN-SULFATE LYASE"/>
    <property type="match status" value="1"/>
</dbReference>
<evidence type="ECO:0000313" key="8">
    <source>
        <dbReference type="Proteomes" id="UP000199226"/>
    </source>
</evidence>
<dbReference type="Pfam" id="PF07940">
    <property type="entry name" value="Hepar_II_III_C"/>
    <property type="match status" value="1"/>
</dbReference>
<comment type="subcellular location">
    <subcellularLocation>
        <location evidence="1">Periplasm</location>
    </subcellularLocation>
</comment>
<dbReference type="InterPro" id="IPR008929">
    <property type="entry name" value="Chondroitin_lyas"/>
</dbReference>
<keyword evidence="8" id="KW-1185">Reference proteome</keyword>
<evidence type="ECO:0000256" key="5">
    <source>
        <dbReference type="SAM" id="SignalP"/>
    </source>
</evidence>
<evidence type="ECO:0000256" key="2">
    <source>
        <dbReference type="ARBA" id="ARBA00022729"/>
    </source>
</evidence>
<dbReference type="RefSeq" id="WP_090703728.1">
    <property type="nucleotide sequence ID" value="NZ_FNHH01000009.1"/>
</dbReference>
<evidence type="ECO:0000313" key="7">
    <source>
        <dbReference type="EMBL" id="SDM30702.1"/>
    </source>
</evidence>
<dbReference type="PANTHER" id="PTHR39210:SF1">
    <property type="entry name" value="HEPARIN-SULFATE LYASE"/>
    <property type="match status" value="1"/>
</dbReference>
<dbReference type="Gene3D" id="2.70.98.70">
    <property type="match status" value="1"/>
</dbReference>
<evidence type="ECO:0000259" key="6">
    <source>
        <dbReference type="Pfam" id="PF07940"/>
    </source>
</evidence>
<gene>
    <name evidence="7" type="ORF">SAMN05421813_10978</name>
</gene>
<dbReference type="STRING" id="990371.SAMN05421813_10978"/>
<accession>A0A1G9S5M2</accession>
<feature type="chain" id="PRO_5011529602" evidence="5">
    <location>
        <begin position="23"/>
        <end position="835"/>
    </location>
</feature>
<keyword evidence="2 5" id="KW-0732">Signal</keyword>
<keyword evidence="4" id="KW-0456">Lyase</keyword>
<dbReference type="InterPro" id="IPR012480">
    <property type="entry name" value="Hepar_II_III_C"/>
</dbReference>
<feature type="domain" description="Heparinase II/III-like C-terminal" evidence="6">
    <location>
        <begin position="438"/>
        <end position="562"/>
    </location>
</feature>
<feature type="signal peptide" evidence="5">
    <location>
        <begin position="1"/>
        <end position="22"/>
    </location>
</feature>
<dbReference type="Proteomes" id="UP000199226">
    <property type="component" value="Unassembled WGS sequence"/>
</dbReference>
<proteinExistence type="predicted"/>
<dbReference type="AlphaFoldDB" id="A0A1G9S5M2"/>
<dbReference type="PROSITE" id="PS51257">
    <property type="entry name" value="PROKAR_LIPOPROTEIN"/>
    <property type="match status" value="1"/>
</dbReference>
<keyword evidence="3" id="KW-0574">Periplasm</keyword>
<organism evidence="7 8">
    <name type="scientific">Daejeonella rubra</name>
    <dbReference type="NCBI Taxonomy" id="990371"/>
    <lineage>
        <taxon>Bacteria</taxon>
        <taxon>Pseudomonadati</taxon>
        <taxon>Bacteroidota</taxon>
        <taxon>Sphingobacteriia</taxon>
        <taxon>Sphingobacteriales</taxon>
        <taxon>Sphingobacteriaceae</taxon>
        <taxon>Daejeonella</taxon>
    </lineage>
</organism>